<dbReference type="Pfam" id="PF03477">
    <property type="entry name" value="ATP-cone"/>
    <property type="match status" value="1"/>
</dbReference>
<dbReference type="PANTHER" id="PTHR21075">
    <property type="entry name" value="ANAEROBIC RIBONUCLEOSIDE-TRIPHOSPHATE REDUCTASE"/>
    <property type="match status" value="1"/>
</dbReference>
<evidence type="ECO:0000256" key="2">
    <source>
        <dbReference type="ARBA" id="ARBA00022840"/>
    </source>
</evidence>
<evidence type="ECO:0000259" key="4">
    <source>
        <dbReference type="PROSITE" id="PS51161"/>
    </source>
</evidence>
<dbReference type="SUPFAM" id="SSF51998">
    <property type="entry name" value="PFL-like glycyl radical enzymes"/>
    <property type="match status" value="1"/>
</dbReference>
<dbReference type="CDD" id="cd01675">
    <property type="entry name" value="RNR_III"/>
    <property type="match status" value="1"/>
</dbReference>
<evidence type="ECO:0000313" key="6">
    <source>
        <dbReference type="EMBL" id="SHH33200.1"/>
    </source>
</evidence>
<dbReference type="GO" id="GO:0006260">
    <property type="term" value="P:DNA replication"/>
    <property type="evidence" value="ECO:0007669"/>
    <property type="project" value="InterPro"/>
</dbReference>
<dbReference type="InterPro" id="IPR005144">
    <property type="entry name" value="ATP-cone_dom"/>
</dbReference>
<dbReference type="Pfam" id="PF13597">
    <property type="entry name" value="NRDD"/>
    <property type="match status" value="1"/>
</dbReference>
<dbReference type="PROSITE" id="PS51161">
    <property type="entry name" value="ATP_CONE"/>
    <property type="match status" value="1"/>
</dbReference>
<dbReference type="PANTHER" id="PTHR21075:SF0">
    <property type="entry name" value="ANAEROBIC RIBONUCLEOSIDE-TRIPHOSPHATE REDUCTASE"/>
    <property type="match status" value="1"/>
</dbReference>
<dbReference type="GO" id="GO:0004748">
    <property type="term" value="F:ribonucleoside-diphosphate reductase activity, thioredoxin disulfide as acceptor"/>
    <property type="evidence" value="ECO:0007669"/>
    <property type="project" value="TreeGrafter"/>
</dbReference>
<dbReference type="NCBIfam" id="NF006126">
    <property type="entry name" value="PRK08270.1"/>
    <property type="match status" value="1"/>
</dbReference>
<dbReference type="GO" id="GO:0005524">
    <property type="term" value="F:ATP binding"/>
    <property type="evidence" value="ECO:0007669"/>
    <property type="project" value="UniProtKB-UniRule"/>
</dbReference>
<name>A0A1M5S436_9FLAO</name>
<dbReference type="NCBIfam" id="TIGR02487">
    <property type="entry name" value="NrdD"/>
    <property type="match status" value="1"/>
</dbReference>
<keyword evidence="7" id="KW-1185">Reference proteome</keyword>
<evidence type="ECO:0000313" key="5">
    <source>
        <dbReference type="EMBL" id="PRZ21201.1"/>
    </source>
</evidence>
<dbReference type="STRING" id="280093.SAMN05443373_11154"/>
<organism evidence="6">
    <name type="scientific">Flavobacterium granuli</name>
    <dbReference type="NCBI Taxonomy" id="280093"/>
    <lineage>
        <taxon>Bacteria</taxon>
        <taxon>Pseudomonadati</taxon>
        <taxon>Bacteroidota</taxon>
        <taxon>Flavobacteriia</taxon>
        <taxon>Flavobacteriales</taxon>
        <taxon>Flavobacteriaceae</taxon>
        <taxon>Flavobacterium</taxon>
    </lineage>
</organism>
<reference evidence="5 7" key="2">
    <citation type="submission" date="2018-03" db="EMBL/GenBank/DDBJ databases">
        <title>Genomic Encyclopedia of Archaeal and Bacterial Type Strains, Phase II (KMG-II): from individual species to whole genera.</title>
        <authorList>
            <person name="Goeker M."/>
        </authorList>
    </citation>
    <scope>NUCLEOTIDE SEQUENCE [LARGE SCALE GENOMIC DNA]</scope>
    <source>
        <strain evidence="5 7">DSM 17797</strain>
    </source>
</reference>
<reference evidence="6" key="1">
    <citation type="submission" date="2016-11" db="EMBL/GenBank/DDBJ databases">
        <authorList>
            <person name="Jaros S."/>
            <person name="Januszkiewicz K."/>
            <person name="Wedrychowicz H."/>
        </authorList>
    </citation>
    <scope>NUCLEOTIDE SEQUENCE [LARGE SCALE GENOMIC DNA]</scope>
    <source>
        <strain evidence="6">DSM 19729</strain>
    </source>
</reference>
<dbReference type="InterPro" id="IPR012833">
    <property type="entry name" value="NrdD"/>
</dbReference>
<dbReference type="OrthoDB" id="9804622at2"/>
<sequence>MEKYVIKRNGDHKPFEPFKIQDALEKSFNSVTKAFDESVFETVLAGLQFKEIWVVEEIQDLIEKTLFEKRYFEVMRSFMLFRHSRKLQREHVNGLNEDTTYVDSSQTIEEYIEQTDWRINANANTSYSNAGLVNNTAGKIIANYWLDKVYTKEEAYAHRNGDIHIHDLDCLTGYCAGWSLRVLLNEGFNGVRGRVESKAPSHFREALGQMANFLGILQSEWAGAQAFSSFDTYLAPYVFKDNLSFDDILKAVRSFVYNLNVPARWGQSPFTNITLDWVVPEDLKTQIPTKNDHHLFENINSKNILARAKERGIKKLTDLRYEHFQKEMNLINKAYYTVMTEGDASGQPFTFPIPTVNITEEFDWNGENTNLLFENTAKIGSSYFQNFIGSQYKLDENGNKMDNPEAYKPNAVRSMCCRLQLDLRELLKRGNGLFGSAEMTGSIGVVTINMARLGYLFKGNKTELFQQLDKLLFLSKSTLEKKRAFIQEMYDRGLYPYTKRYLQHFRNHFSTIGVNGMNEMIANFTENKDDISSLTGIEFASEVLDHIRNRMKEFQEETGNLYNLEATPAEGTTYRFAKEDKKRFPNIIQAGQQENIYYTNSSQIPVDHTEDPFEALFLQDELQCKYTGGTVLHLYMSEKISSPEACKQFVKKVISNFKLPYITVTPVFSVCPIHGYLNGEHEYCPKCDEIIIAEKAKFIEF</sequence>
<evidence type="ECO:0000256" key="3">
    <source>
        <dbReference type="PROSITE-ProRule" id="PRU00492"/>
    </source>
</evidence>
<dbReference type="Gene3D" id="3.20.70.20">
    <property type="match status" value="1"/>
</dbReference>
<dbReference type="GO" id="GO:0009265">
    <property type="term" value="P:2'-deoxyribonucleotide biosynthetic process"/>
    <property type="evidence" value="ECO:0007669"/>
    <property type="project" value="TreeGrafter"/>
</dbReference>
<proteinExistence type="predicted"/>
<dbReference type="EMBL" id="PVUB01000009">
    <property type="protein sequence ID" value="PRZ21201.1"/>
    <property type="molecule type" value="Genomic_DNA"/>
</dbReference>
<protein>
    <submittedName>
        <fullName evidence="6">Ribonucleoside-triphosphate reductase class III catalytic subunit</fullName>
    </submittedName>
</protein>
<dbReference type="GO" id="GO:0031250">
    <property type="term" value="C:anaerobic ribonucleoside-triphosphate reductase complex"/>
    <property type="evidence" value="ECO:0007669"/>
    <property type="project" value="TreeGrafter"/>
</dbReference>
<accession>A0A1M5S436</accession>
<dbReference type="AlphaFoldDB" id="A0A1M5S436"/>
<dbReference type="Proteomes" id="UP000184384">
    <property type="component" value="Unassembled WGS sequence"/>
</dbReference>
<feature type="domain" description="ATP-cone" evidence="4">
    <location>
        <begin position="3"/>
        <end position="89"/>
    </location>
</feature>
<keyword evidence="2 3" id="KW-0067">ATP-binding</keyword>
<dbReference type="EMBL" id="FQWO01000011">
    <property type="protein sequence ID" value="SHH33200.1"/>
    <property type="molecule type" value="Genomic_DNA"/>
</dbReference>
<gene>
    <name evidence="5" type="ORF">BC624_10954</name>
    <name evidence="6" type="ORF">SAMN05443373_11154</name>
</gene>
<evidence type="ECO:0000256" key="1">
    <source>
        <dbReference type="ARBA" id="ARBA00022741"/>
    </source>
</evidence>
<dbReference type="GO" id="GO:0008998">
    <property type="term" value="F:ribonucleoside-triphosphate reductase (thioredoxin) activity"/>
    <property type="evidence" value="ECO:0007669"/>
    <property type="project" value="InterPro"/>
</dbReference>
<evidence type="ECO:0000313" key="7">
    <source>
        <dbReference type="Proteomes" id="UP000237771"/>
    </source>
</evidence>
<keyword evidence="1 3" id="KW-0547">Nucleotide-binding</keyword>
<dbReference type="Proteomes" id="UP000237771">
    <property type="component" value="Unassembled WGS sequence"/>
</dbReference>